<dbReference type="InterPro" id="IPR044152">
    <property type="entry name" value="YqjM-like"/>
</dbReference>
<evidence type="ECO:0000259" key="6">
    <source>
        <dbReference type="Pfam" id="PF00724"/>
    </source>
</evidence>
<keyword evidence="2" id="KW-0285">Flavoprotein</keyword>
<dbReference type="GO" id="GO:0010181">
    <property type="term" value="F:FMN binding"/>
    <property type="evidence" value="ECO:0007669"/>
    <property type="project" value="InterPro"/>
</dbReference>
<dbReference type="RefSeq" id="WP_091138863.1">
    <property type="nucleotide sequence ID" value="NZ_FMVJ01000016.1"/>
</dbReference>
<dbReference type="Gene3D" id="3.20.20.70">
    <property type="entry name" value="Aldolase class I"/>
    <property type="match status" value="1"/>
</dbReference>
<sequence>MSLAFEPLPLGPITLKNRIVLPPMQQYQGSSEGYATQYHVQHYARRARGGVGLIIIESTAVSPEGRLMADDIGLFSDDHIAPLADIARAVSAEGVPALLQLSHGGRKSRPHGEGRLLAPSAIAYNESYGTPEMMAKQDIASLISAFVQAAHRSVMAGFAGVELHAAHGYLLHQFLSPLSNHRKDAYGGSAENRRRLLAEIITEVRAALGPSKLLTMRVSASDYDPRGLTPEHVANDLRVLAPLGLDAVHISSGGLLPIRPSDVSPGYQVGFAEIVRRAVAVPVIAVGMIRTREQIEAILAQGQADLVAIGRPLLIYPDLQRVL</sequence>
<proteinExistence type="predicted"/>
<keyword evidence="4" id="KW-0521">NADP</keyword>
<dbReference type="InterPro" id="IPR013785">
    <property type="entry name" value="Aldolase_TIM"/>
</dbReference>
<evidence type="ECO:0000256" key="5">
    <source>
        <dbReference type="ARBA" id="ARBA00023002"/>
    </source>
</evidence>
<evidence type="ECO:0000313" key="8">
    <source>
        <dbReference type="Proteomes" id="UP000199569"/>
    </source>
</evidence>
<evidence type="ECO:0000256" key="3">
    <source>
        <dbReference type="ARBA" id="ARBA00022643"/>
    </source>
</evidence>
<evidence type="ECO:0000256" key="1">
    <source>
        <dbReference type="ARBA" id="ARBA00001917"/>
    </source>
</evidence>
<comment type="cofactor">
    <cofactor evidence="1">
        <name>FMN</name>
        <dbReference type="ChEBI" id="CHEBI:58210"/>
    </cofactor>
</comment>
<dbReference type="InterPro" id="IPR001155">
    <property type="entry name" value="OxRdtase_FMN_N"/>
</dbReference>
<dbReference type="Proteomes" id="UP000199569">
    <property type="component" value="Unassembled WGS sequence"/>
</dbReference>
<reference evidence="7 8" key="1">
    <citation type="submission" date="2016-10" db="EMBL/GenBank/DDBJ databases">
        <authorList>
            <person name="de Groot N.N."/>
        </authorList>
    </citation>
    <scope>NUCLEOTIDE SEQUENCE [LARGE SCALE GENOMIC DNA]</scope>
    <source>
        <strain evidence="7 8">CGMCC 1.7666</strain>
    </source>
</reference>
<name>A0A1G5LAR6_9HYPH</name>
<evidence type="ECO:0000256" key="2">
    <source>
        <dbReference type="ARBA" id="ARBA00022630"/>
    </source>
</evidence>
<dbReference type="GO" id="GO:0003959">
    <property type="term" value="F:NADPH dehydrogenase activity"/>
    <property type="evidence" value="ECO:0007669"/>
    <property type="project" value="InterPro"/>
</dbReference>
<keyword evidence="3" id="KW-0288">FMN</keyword>
<dbReference type="SUPFAM" id="SSF51395">
    <property type="entry name" value="FMN-linked oxidoreductases"/>
    <property type="match status" value="1"/>
</dbReference>
<dbReference type="EMBL" id="FMVJ01000016">
    <property type="protein sequence ID" value="SCZ10053.1"/>
    <property type="molecule type" value="Genomic_DNA"/>
</dbReference>
<accession>A0A1G5LAR6</accession>
<dbReference type="GO" id="GO:0050661">
    <property type="term" value="F:NADP binding"/>
    <property type="evidence" value="ECO:0007669"/>
    <property type="project" value="InterPro"/>
</dbReference>
<evidence type="ECO:0000313" key="7">
    <source>
        <dbReference type="EMBL" id="SCZ10053.1"/>
    </source>
</evidence>
<feature type="domain" description="NADH:flavin oxidoreductase/NADH oxidase N-terminal" evidence="6">
    <location>
        <begin position="5"/>
        <end position="320"/>
    </location>
</feature>
<dbReference type="PANTHER" id="PTHR43303:SF4">
    <property type="entry name" value="NADPH DEHYDROGENASE C23G7.10C-RELATED"/>
    <property type="match status" value="1"/>
</dbReference>
<dbReference type="STRING" id="549386.SAMN02927923_04110"/>
<dbReference type="AlphaFoldDB" id="A0A1G5LAR6"/>
<gene>
    <name evidence="7" type="ORF">SAMN02927923_04110</name>
</gene>
<dbReference type="Pfam" id="PF00724">
    <property type="entry name" value="Oxidored_FMN"/>
    <property type="match status" value="1"/>
</dbReference>
<keyword evidence="8" id="KW-1185">Reference proteome</keyword>
<dbReference type="PANTHER" id="PTHR43303">
    <property type="entry name" value="NADPH DEHYDROGENASE C23G7.10C-RELATED"/>
    <property type="match status" value="1"/>
</dbReference>
<evidence type="ECO:0000256" key="4">
    <source>
        <dbReference type="ARBA" id="ARBA00022857"/>
    </source>
</evidence>
<protein>
    <submittedName>
        <fullName evidence="7">NADPH2 dehydrogenase</fullName>
    </submittedName>
</protein>
<dbReference type="OrthoDB" id="9804454at2"/>
<organism evidence="7 8">
    <name type="scientific">Microvirga guangxiensis</name>
    <dbReference type="NCBI Taxonomy" id="549386"/>
    <lineage>
        <taxon>Bacteria</taxon>
        <taxon>Pseudomonadati</taxon>
        <taxon>Pseudomonadota</taxon>
        <taxon>Alphaproteobacteria</taxon>
        <taxon>Hyphomicrobiales</taxon>
        <taxon>Methylobacteriaceae</taxon>
        <taxon>Microvirga</taxon>
    </lineage>
</organism>
<keyword evidence="5" id="KW-0560">Oxidoreductase</keyword>